<evidence type="ECO:0000256" key="3">
    <source>
        <dbReference type="ARBA" id="ARBA00022676"/>
    </source>
</evidence>
<dbReference type="PANTHER" id="PTHR43646">
    <property type="entry name" value="GLYCOSYLTRANSFERASE"/>
    <property type="match status" value="1"/>
</dbReference>
<dbReference type="Gene3D" id="3.90.550.10">
    <property type="entry name" value="Spore Coat Polysaccharide Biosynthesis Protein SpsA, Chain A"/>
    <property type="match status" value="1"/>
</dbReference>
<gene>
    <name evidence="7" type="ORF">IX84_18845</name>
</gene>
<dbReference type="RefSeq" id="WP_044223764.1">
    <property type="nucleotide sequence ID" value="NZ_JBKAGJ010000008.1"/>
</dbReference>
<dbReference type="EMBL" id="JPOS01000039">
    <property type="protein sequence ID" value="KGE87068.1"/>
    <property type="molecule type" value="Genomic_DNA"/>
</dbReference>
<evidence type="ECO:0000256" key="4">
    <source>
        <dbReference type="ARBA" id="ARBA00022679"/>
    </source>
</evidence>
<dbReference type="STRING" id="1524460.IX84_18845"/>
<dbReference type="GO" id="GO:0016757">
    <property type="term" value="F:glycosyltransferase activity"/>
    <property type="evidence" value="ECO:0007669"/>
    <property type="project" value="UniProtKB-KW"/>
</dbReference>
<comment type="subcellular location">
    <subcellularLocation>
        <location evidence="1">Cell membrane</location>
    </subcellularLocation>
</comment>
<organism evidence="7 8">
    <name type="scientific">Phaeodactylibacter xiamenensis</name>
    <dbReference type="NCBI Taxonomy" id="1524460"/>
    <lineage>
        <taxon>Bacteria</taxon>
        <taxon>Pseudomonadati</taxon>
        <taxon>Bacteroidota</taxon>
        <taxon>Saprospiria</taxon>
        <taxon>Saprospirales</taxon>
        <taxon>Haliscomenobacteraceae</taxon>
        <taxon>Phaeodactylibacter</taxon>
    </lineage>
</organism>
<protein>
    <recommendedName>
        <fullName evidence="6">Glycosyltransferase 2-like domain-containing protein</fullName>
    </recommendedName>
</protein>
<proteinExistence type="predicted"/>
<keyword evidence="2" id="KW-1003">Cell membrane</keyword>
<accession>A0A098S5H4</accession>
<dbReference type="InterPro" id="IPR001173">
    <property type="entry name" value="Glyco_trans_2-like"/>
</dbReference>
<sequence length="230" mass="26197">MTVSIIIPVLNEAEEIVKVVTHLCENADQRLADLLVVDAGSTDGTAAIAAAAGATVLAAPEKGRSRQMNYGAGQSRGEVLYFVHADTLPPATYLDDIAAARSEGYPIGSYQSVYDTDHRLLKINAYFTRFDFMWCRGGDQSIYVDRSVFEAFGGYREDYQIMEEYDFMQRVREKHPFKIMPKATLISARKYEENNYMRVQLANLIVFNMYRMGFSQERLANTYCRLLKYR</sequence>
<dbReference type="InterPro" id="IPR026461">
    <property type="entry name" value="Trfase_2_rSAM/seldom_assoc"/>
</dbReference>
<evidence type="ECO:0000313" key="7">
    <source>
        <dbReference type="EMBL" id="KGE87068.1"/>
    </source>
</evidence>
<evidence type="ECO:0000259" key="6">
    <source>
        <dbReference type="Pfam" id="PF00535"/>
    </source>
</evidence>
<evidence type="ECO:0000256" key="5">
    <source>
        <dbReference type="ARBA" id="ARBA00023136"/>
    </source>
</evidence>
<dbReference type="AlphaFoldDB" id="A0A098S5H4"/>
<keyword evidence="5" id="KW-0472">Membrane</keyword>
<dbReference type="Pfam" id="PF00535">
    <property type="entry name" value="Glycos_transf_2"/>
    <property type="match status" value="1"/>
</dbReference>
<reference evidence="7 8" key="1">
    <citation type="journal article" date="2014" name="Int. J. Syst. Evol. Microbiol.">
        <title>Phaeodactylibacter xiamenensis gen. nov., sp. nov., a member of the family Saprospiraceae isolated from the marine alga Phaeodactylum tricornutum.</title>
        <authorList>
            <person name="Chen Z.Jr."/>
            <person name="Lei X."/>
            <person name="Lai Q."/>
            <person name="Li Y."/>
            <person name="Zhang B."/>
            <person name="Zhang J."/>
            <person name="Zhang H."/>
            <person name="Yang L."/>
            <person name="Zheng W."/>
            <person name="Tian Y."/>
            <person name="Yu Z."/>
            <person name="Xu H.Jr."/>
            <person name="Zheng T."/>
        </authorList>
    </citation>
    <scope>NUCLEOTIDE SEQUENCE [LARGE SCALE GENOMIC DNA]</scope>
    <source>
        <strain evidence="7 8">KD52</strain>
    </source>
</reference>
<keyword evidence="8" id="KW-1185">Reference proteome</keyword>
<dbReference type="InterPro" id="IPR029044">
    <property type="entry name" value="Nucleotide-diphossugar_trans"/>
</dbReference>
<keyword evidence="4" id="KW-0808">Transferase</keyword>
<name>A0A098S5H4_9BACT</name>
<dbReference type="NCBIfam" id="TIGR04283">
    <property type="entry name" value="glyco_like_mftF"/>
    <property type="match status" value="1"/>
</dbReference>
<dbReference type="Proteomes" id="UP000029736">
    <property type="component" value="Unassembled WGS sequence"/>
</dbReference>
<keyword evidence="3" id="KW-0328">Glycosyltransferase</keyword>
<dbReference type="GO" id="GO:0005886">
    <property type="term" value="C:plasma membrane"/>
    <property type="evidence" value="ECO:0007669"/>
    <property type="project" value="UniProtKB-SubCell"/>
</dbReference>
<dbReference type="OrthoDB" id="9810303at2"/>
<dbReference type="PANTHER" id="PTHR43646:SF2">
    <property type="entry name" value="GLYCOSYLTRANSFERASE 2-LIKE DOMAIN-CONTAINING PROTEIN"/>
    <property type="match status" value="1"/>
</dbReference>
<feature type="domain" description="Glycosyltransferase 2-like" evidence="6">
    <location>
        <begin position="4"/>
        <end position="110"/>
    </location>
</feature>
<evidence type="ECO:0000313" key="8">
    <source>
        <dbReference type="Proteomes" id="UP000029736"/>
    </source>
</evidence>
<comment type="caution">
    <text evidence="7">The sequence shown here is derived from an EMBL/GenBank/DDBJ whole genome shotgun (WGS) entry which is preliminary data.</text>
</comment>
<evidence type="ECO:0000256" key="1">
    <source>
        <dbReference type="ARBA" id="ARBA00004236"/>
    </source>
</evidence>
<evidence type="ECO:0000256" key="2">
    <source>
        <dbReference type="ARBA" id="ARBA00022475"/>
    </source>
</evidence>
<dbReference type="SUPFAM" id="SSF53448">
    <property type="entry name" value="Nucleotide-diphospho-sugar transferases"/>
    <property type="match status" value="1"/>
</dbReference>